<evidence type="ECO:0000256" key="5">
    <source>
        <dbReference type="ARBA" id="ARBA00022741"/>
    </source>
</evidence>
<keyword evidence="1" id="KW-0813">Transport</keyword>
<evidence type="ECO:0000256" key="9">
    <source>
        <dbReference type="ARBA" id="ARBA00023065"/>
    </source>
</evidence>
<dbReference type="FunFam" id="3.40.50.300:FF:000425">
    <property type="entry name" value="Probable ABC transporter, ATP-binding subunit"/>
    <property type="match status" value="1"/>
</dbReference>
<dbReference type="InterPro" id="IPR017871">
    <property type="entry name" value="ABC_transporter-like_CS"/>
</dbReference>
<dbReference type="InterPro" id="IPR003593">
    <property type="entry name" value="AAA+_ATPase"/>
</dbReference>
<keyword evidence="2" id="KW-1003">Cell membrane</keyword>
<comment type="caution">
    <text evidence="12">The sequence shown here is derived from an EMBL/GenBank/DDBJ whole genome shotgun (WGS) entry which is preliminary data.</text>
</comment>
<keyword evidence="3" id="KW-0410">Iron transport</keyword>
<keyword evidence="5" id="KW-0547">Nucleotide-binding</keyword>
<dbReference type="PROSITE" id="PS50893">
    <property type="entry name" value="ABC_TRANSPORTER_2"/>
    <property type="match status" value="1"/>
</dbReference>
<keyword evidence="13" id="KW-1185">Reference proteome</keyword>
<dbReference type="CDD" id="cd03259">
    <property type="entry name" value="ABC_Carb_Solutes_like"/>
    <property type="match status" value="1"/>
</dbReference>
<dbReference type="Pfam" id="PF00005">
    <property type="entry name" value="ABC_tran"/>
    <property type="match status" value="1"/>
</dbReference>
<dbReference type="InterPro" id="IPR050093">
    <property type="entry name" value="ABC_SmlMolc_Importer"/>
</dbReference>
<dbReference type="AlphaFoldDB" id="A0A3S3UJ53"/>
<evidence type="ECO:0000256" key="10">
    <source>
        <dbReference type="ARBA" id="ARBA00023136"/>
    </source>
</evidence>
<evidence type="ECO:0000259" key="11">
    <source>
        <dbReference type="PROSITE" id="PS50893"/>
    </source>
</evidence>
<evidence type="ECO:0000313" key="12">
    <source>
        <dbReference type="EMBL" id="RWY44585.1"/>
    </source>
</evidence>
<evidence type="ECO:0000256" key="1">
    <source>
        <dbReference type="ARBA" id="ARBA00022448"/>
    </source>
</evidence>
<dbReference type="SUPFAM" id="SSF50331">
    <property type="entry name" value="MOP-like"/>
    <property type="match status" value="1"/>
</dbReference>
<protein>
    <submittedName>
        <fullName evidence="12">ABC transporter ATP-binding protein</fullName>
    </submittedName>
</protein>
<evidence type="ECO:0000256" key="2">
    <source>
        <dbReference type="ARBA" id="ARBA00022475"/>
    </source>
</evidence>
<dbReference type="PROSITE" id="PS00211">
    <property type="entry name" value="ABC_TRANSPORTER_1"/>
    <property type="match status" value="1"/>
</dbReference>
<dbReference type="EMBL" id="SBLC01000002">
    <property type="protein sequence ID" value="RWY44585.1"/>
    <property type="molecule type" value="Genomic_DNA"/>
</dbReference>
<keyword evidence="6 12" id="KW-0067">ATP-binding</keyword>
<reference evidence="12 13" key="1">
    <citation type="journal article" date="2015" name="Int. J. Syst. Evol. Microbiol.">
        <title>Gemmobacter intermedius sp. nov., isolated from a white stork (Ciconia ciconia).</title>
        <authorList>
            <person name="Kampfer P."/>
            <person name="Jerzak L."/>
            <person name="Wilharm G."/>
            <person name="Golke J."/>
            <person name="Busse H.J."/>
            <person name="Glaeser S.P."/>
        </authorList>
    </citation>
    <scope>NUCLEOTIDE SEQUENCE [LARGE SCALE GENOMIC DNA]</scope>
    <source>
        <strain evidence="12 13">119/4</strain>
    </source>
</reference>
<evidence type="ECO:0000256" key="3">
    <source>
        <dbReference type="ARBA" id="ARBA00022496"/>
    </source>
</evidence>
<dbReference type="GO" id="GO:0015408">
    <property type="term" value="F:ABC-type ferric iron transporter activity"/>
    <property type="evidence" value="ECO:0007669"/>
    <property type="project" value="InterPro"/>
</dbReference>
<dbReference type="PANTHER" id="PTHR42781:SF5">
    <property type="entry name" value="PUTRESCINE TRANSPORT ATP-BINDING PROTEIN POTG"/>
    <property type="match status" value="1"/>
</dbReference>
<dbReference type="PANTHER" id="PTHR42781">
    <property type="entry name" value="SPERMIDINE/PUTRESCINE IMPORT ATP-BINDING PROTEIN POTA"/>
    <property type="match status" value="1"/>
</dbReference>
<evidence type="ECO:0000256" key="6">
    <source>
        <dbReference type="ARBA" id="ARBA00022840"/>
    </source>
</evidence>
<evidence type="ECO:0000313" key="13">
    <source>
        <dbReference type="Proteomes" id="UP000287168"/>
    </source>
</evidence>
<keyword evidence="8" id="KW-0408">Iron</keyword>
<dbReference type="Proteomes" id="UP000287168">
    <property type="component" value="Unassembled WGS sequence"/>
</dbReference>
<gene>
    <name evidence="12" type="ORF">EP867_01145</name>
</gene>
<dbReference type="GO" id="GO:0005524">
    <property type="term" value="F:ATP binding"/>
    <property type="evidence" value="ECO:0007669"/>
    <property type="project" value="UniProtKB-KW"/>
</dbReference>
<dbReference type="SUPFAM" id="SSF52540">
    <property type="entry name" value="P-loop containing nucleoside triphosphate hydrolases"/>
    <property type="match status" value="1"/>
</dbReference>
<keyword evidence="9" id="KW-0406">Ion transport</keyword>
<evidence type="ECO:0000256" key="4">
    <source>
        <dbReference type="ARBA" id="ARBA00022519"/>
    </source>
</evidence>
<dbReference type="GO" id="GO:0015697">
    <property type="term" value="P:quaternary ammonium group transport"/>
    <property type="evidence" value="ECO:0007669"/>
    <property type="project" value="UniProtKB-ARBA"/>
</dbReference>
<dbReference type="InterPro" id="IPR027417">
    <property type="entry name" value="P-loop_NTPase"/>
</dbReference>
<accession>A0A3S3UJ53</accession>
<proteinExistence type="predicted"/>
<evidence type="ECO:0000256" key="8">
    <source>
        <dbReference type="ARBA" id="ARBA00023004"/>
    </source>
</evidence>
<dbReference type="GO" id="GO:0016887">
    <property type="term" value="F:ATP hydrolysis activity"/>
    <property type="evidence" value="ECO:0007669"/>
    <property type="project" value="InterPro"/>
</dbReference>
<dbReference type="InterPro" id="IPR003439">
    <property type="entry name" value="ABC_transporter-like_ATP-bd"/>
</dbReference>
<keyword evidence="10" id="KW-0472">Membrane</keyword>
<feature type="domain" description="ABC transporter" evidence="11">
    <location>
        <begin position="9"/>
        <end position="241"/>
    </location>
</feature>
<keyword evidence="4" id="KW-0997">Cell inner membrane</keyword>
<dbReference type="SMART" id="SM00382">
    <property type="entry name" value="AAA"/>
    <property type="match status" value="1"/>
</dbReference>
<organism evidence="12 13">
    <name type="scientific">Falsigemmobacter intermedius</name>
    <dbReference type="NCBI Taxonomy" id="1553448"/>
    <lineage>
        <taxon>Bacteria</taxon>
        <taxon>Pseudomonadati</taxon>
        <taxon>Pseudomonadota</taxon>
        <taxon>Alphaproteobacteria</taxon>
        <taxon>Rhodobacterales</taxon>
        <taxon>Paracoccaceae</taxon>
        <taxon>Falsigemmobacter</taxon>
    </lineage>
</organism>
<sequence>MSAASRIALRLDGVSHAFSGTQVLSDISLEIPAGQITCLLGQSGCGKSTLLRLISGIERPQAGRISGASGLLSGPGLFVEPEERSIGFMFQDYALFPHLTVFDNIAFGLRRLPRADRATRIEETAALIGITHLLPRYPDALSGGEQQRVALARALAPRPQLILMDEPFSNLDQGLREKVRSQTLAILRDFEATAIVVTHDPQEALAMGDQIVLMRAGRIEQSGTPFDIYDHPVSPYAAEFIGPCNRLTGLWQDGHLETPIGRFPAALDLPEGSLALACIRPQALTLGEAGEGIPARVLSKTFVGESEQIELLVHPLGEPLRMHSHRRIPAPVGAQVSLLTNNAEVHIFPREEEDTTAPAALSGHN</sequence>
<dbReference type="GO" id="GO:0016020">
    <property type="term" value="C:membrane"/>
    <property type="evidence" value="ECO:0007669"/>
    <property type="project" value="InterPro"/>
</dbReference>
<keyword evidence="7" id="KW-1278">Translocase</keyword>
<dbReference type="Gene3D" id="3.40.50.300">
    <property type="entry name" value="P-loop containing nucleotide triphosphate hydrolases"/>
    <property type="match status" value="1"/>
</dbReference>
<dbReference type="InterPro" id="IPR015853">
    <property type="entry name" value="ABC_transpr_FbpC"/>
</dbReference>
<dbReference type="RefSeq" id="WP_128486385.1">
    <property type="nucleotide sequence ID" value="NZ_JBHLXB010000026.1"/>
</dbReference>
<name>A0A3S3UJ53_9RHOB</name>
<dbReference type="InterPro" id="IPR008995">
    <property type="entry name" value="Mo/tungstate-bd_C_term_dom"/>
</dbReference>
<evidence type="ECO:0000256" key="7">
    <source>
        <dbReference type="ARBA" id="ARBA00022967"/>
    </source>
</evidence>
<dbReference type="OrthoDB" id="9802264at2"/>